<dbReference type="OrthoDB" id="666994at2"/>
<comment type="caution">
    <text evidence="1">The sequence shown here is derived from an EMBL/GenBank/DDBJ whole genome shotgun (WGS) entry which is preliminary data.</text>
</comment>
<name>A0A327QCP9_9BACT</name>
<sequence>MVTFKKFLDQEVKRLFLIVWPPCGEEKITDIDVSVGLVLGDEQHMHVITTDKDDKWTPSTYIESIPHEIFSWSDFPTRMKKWMKIDESDDLSYEFYEITHVDTFDKIVSQTISDVEILNIDENSPFGVKFVFENDYIVSSPISAGNTIETKAFNQQNKIHHFAKLWKARFSSLKYKLNSSAAS</sequence>
<evidence type="ECO:0000313" key="2">
    <source>
        <dbReference type="Proteomes" id="UP000249547"/>
    </source>
</evidence>
<dbReference type="AlphaFoldDB" id="A0A327QCP9"/>
<organism evidence="1 2">
    <name type="scientific">Chitinophaga skermanii</name>
    <dbReference type="NCBI Taxonomy" id="331697"/>
    <lineage>
        <taxon>Bacteria</taxon>
        <taxon>Pseudomonadati</taxon>
        <taxon>Bacteroidota</taxon>
        <taxon>Chitinophagia</taxon>
        <taxon>Chitinophagales</taxon>
        <taxon>Chitinophagaceae</taxon>
        <taxon>Chitinophaga</taxon>
    </lineage>
</organism>
<keyword evidence="2" id="KW-1185">Reference proteome</keyword>
<evidence type="ECO:0000313" key="1">
    <source>
        <dbReference type="EMBL" id="RAI99446.1"/>
    </source>
</evidence>
<reference evidence="1 2" key="1">
    <citation type="submission" date="2018-06" db="EMBL/GenBank/DDBJ databases">
        <title>Genomic Encyclopedia of Archaeal and Bacterial Type Strains, Phase II (KMG-II): from individual species to whole genera.</title>
        <authorList>
            <person name="Goeker M."/>
        </authorList>
    </citation>
    <scope>NUCLEOTIDE SEQUENCE [LARGE SCALE GENOMIC DNA]</scope>
    <source>
        <strain evidence="1 2">DSM 23857</strain>
    </source>
</reference>
<dbReference type="Proteomes" id="UP000249547">
    <property type="component" value="Unassembled WGS sequence"/>
</dbReference>
<accession>A0A327QCP9</accession>
<protein>
    <submittedName>
        <fullName evidence="1">Uncharacterized protein</fullName>
    </submittedName>
</protein>
<dbReference type="RefSeq" id="WP_111599966.1">
    <property type="nucleotide sequence ID" value="NZ_QLLL01000010.1"/>
</dbReference>
<dbReference type="EMBL" id="QLLL01000010">
    <property type="protein sequence ID" value="RAI99446.1"/>
    <property type="molecule type" value="Genomic_DNA"/>
</dbReference>
<gene>
    <name evidence="1" type="ORF">LX64_04580</name>
</gene>
<proteinExistence type="predicted"/>